<reference evidence="1 2" key="1">
    <citation type="submission" date="2015-10" db="EMBL/GenBank/DDBJ databases">
        <authorList>
            <person name="Gilbert D.G."/>
        </authorList>
    </citation>
    <scope>NUCLEOTIDE SEQUENCE [LARGE SCALE GENOMIC DNA]</scope>
    <source>
        <strain evidence="1 2">NRRL B-16712</strain>
    </source>
</reference>
<evidence type="ECO:0000313" key="2">
    <source>
        <dbReference type="Proteomes" id="UP000053244"/>
    </source>
</evidence>
<proteinExistence type="predicted"/>
<dbReference type="EMBL" id="LLZH01000246">
    <property type="protein sequence ID" value="KUL30542.1"/>
    <property type="molecule type" value="Genomic_DNA"/>
</dbReference>
<dbReference type="OrthoDB" id="3376105at2"/>
<keyword evidence="2" id="KW-1185">Reference proteome</keyword>
<sequence length="109" mass="11747">MTENAEDLGEPVAYLVLREGVPVCTPSGDPVGTVTRVLADEREDIFHGLLISTPDGPRFATGDQVAGLYEHGAIVTEPAERLARPSADLPAARQDSGLRKAWNWLVQPK</sequence>
<dbReference type="SUPFAM" id="SSF50346">
    <property type="entry name" value="PRC-barrel domain"/>
    <property type="match status" value="1"/>
</dbReference>
<protein>
    <recommendedName>
        <fullName evidence="3">PRC-barrel domain-containing protein</fullName>
    </recommendedName>
</protein>
<dbReference type="Proteomes" id="UP000053244">
    <property type="component" value="Unassembled WGS sequence"/>
</dbReference>
<comment type="caution">
    <text evidence="1">The sequence shown here is derived from an EMBL/GenBank/DDBJ whole genome shotgun (WGS) entry which is preliminary data.</text>
</comment>
<name>A0A101JPD1_9ACTN</name>
<evidence type="ECO:0008006" key="3">
    <source>
        <dbReference type="Google" id="ProtNLM"/>
    </source>
</evidence>
<gene>
    <name evidence="1" type="ORF">ADL15_24815</name>
</gene>
<accession>A0A101JPD1</accession>
<dbReference type="RefSeq" id="WP_067695899.1">
    <property type="nucleotide sequence ID" value="NZ_LLZH01000246.1"/>
</dbReference>
<dbReference type="AlphaFoldDB" id="A0A101JPD1"/>
<dbReference type="InterPro" id="IPR011033">
    <property type="entry name" value="PRC_barrel-like_sf"/>
</dbReference>
<organism evidence="1 2">
    <name type="scientific">Actinoplanes awajinensis subsp. mycoplanecinus</name>
    <dbReference type="NCBI Taxonomy" id="135947"/>
    <lineage>
        <taxon>Bacteria</taxon>
        <taxon>Bacillati</taxon>
        <taxon>Actinomycetota</taxon>
        <taxon>Actinomycetes</taxon>
        <taxon>Micromonosporales</taxon>
        <taxon>Micromonosporaceae</taxon>
        <taxon>Actinoplanes</taxon>
    </lineage>
</organism>
<evidence type="ECO:0000313" key="1">
    <source>
        <dbReference type="EMBL" id="KUL30542.1"/>
    </source>
</evidence>